<feature type="binding site" evidence="9">
    <location>
        <position position="338"/>
    </location>
    <ligand>
        <name>Mg(2+)</name>
        <dbReference type="ChEBI" id="CHEBI:18420"/>
    </ligand>
</feature>
<dbReference type="PROSITE" id="PS51278">
    <property type="entry name" value="GATASE_TYPE_2"/>
    <property type="match status" value="1"/>
</dbReference>
<dbReference type="GO" id="GO:0006189">
    <property type="term" value="P:'de novo' IMP biosynthetic process"/>
    <property type="evidence" value="ECO:0007669"/>
    <property type="project" value="UniProtKB-UniPathway"/>
</dbReference>
<evidence type="ECO:0000256" key="2">
    <source>
        <dbReference type="ARBA" id="ARBA00010138"/>
    </source>
</evidence>
<evidence type="ECO:0000313" key="13">
    <source>
        <dbReference type="Proteomes" id="UP000182584"/>
    </source>
</evidence>
<protein>
    <recommendedName>
        <fullName evidence="3 8">Amidophosphoribosyltransferase</fullName>
        <shortName evidence="8">ATase</shortName>
        <ecNumber evidence="3 8">2.4.2.14</ecNumber>
    </recommendedName>
    <alternativeName>
        <fullName evidence="8">Glutamine phosphoribosylpyrophosphate amidotransferase</fullName>
    </alternativeName>
</protein>
<feature type="domain" description="Glutamine amidotransferase type-2" evidence="11">
    <location>
        <begin position="53"/>
        <end position="272"/>
    </location>
</feature>
<dbReference type="EC" id="2.4.2.14" evidence="3 8"/>
<evidence type="ECO:0000256" key="6">
    <source>
        <dbReference type="ARBA" id="ARBA00022755"/>
    </source>
</evidence>
<comment type="cofactor">
    <cofactor evidence="9">
        <name>Mg(2+)</name>
        <dbReference type="ChEBI" id="CHEBI:18420"/>
    </cofactor>
    <text evidence="9">Binds 1 Mg(2+) ion per subunit.</text>
</comment>
<feature type="binding site" evidence="10">
    <location>
        <position position="438"/>
    </location>
    <ligand>
        <name>[4Fe-4S] cluster</name>
        <dbReference type="ChEBI" id="CHEBI:49883"/>
    </ligand>
</feature>
<evidence type="ECO:0000256" key="7">
    <source>
        <dbReference type="ARBA" id="ARBA00022962"/>
    </source>
</evidence>
<feature type="binding site" evidence="10">
    <location>
        <position position="519"/>
    </location>
    <ligand>
        <name>[4Fe-4S] cluster</name>
        <dbReference type="ChEBI" id="CHEBI:49883"/>
    </ligand>
</feature>
<keyword evidence="9" id="KW-0460">Magnesium</keyword>
<dbReference type="GO" id="GO:0051536">
    <property type="term" value="F:iron-sulfur cluster binding"/>
    <property type="evidence" value="ECO:0007669"/>
    <property type="project" value="UniProtKB-KW"/>
</dbReference>
<dbReference type="InterPro" id="IPR005854">
    <property type="entry name" value="PurF"/>
</dbReference>
<proteinExistence type="inferred from homology"/>
<keyword evidence="10" id="KW-0411">Iron-sulfur</keyword>
<dbReference type="GO" id="GO:0046872">
    <property type="term" value="F:metal ion binding"/>
    <property type="evidence" value="ECO:0007669"/>
    <property type="project" value="UniProtKB-KW"/>
</dbReference>
<keyword evidence="9" id="KW-0479">Metal-binding</keyword>
<accession>A0A1H9PSL9</accession>
<dbReference type="AlphaFoldDB" id="A0A1H9PSL9"/>
<evidence type="ECO:0000256" key="1">
    <source>
        <dbReference type="ARBA" id="ARBA00005209"/>
    </source>
</evidence>
<evidence type="ECO:0000256" key="5">
    <source>
        <dbReference type="ARBA" id="ARBA00022679"/>
    </source>
</evidence>
<dbReference type="InterPro" id="IPR000836">
    <property type="entry name" value="PRTase_dom"/>
</dbReference>
<dbReference type="PANTHER" id="PTHR11907">
    <property type="entry name" value="AMIDOPHOSPHORIBOSYLTRANSFERASE"/>
    <property type="match status" value="1"/>
</dbReference>
<keyword evidence="4 8" id="KW-0328">Glycosyltransferase</keyword>
<keyword evidence="10" id="KW-0408">Iron</keyword>
<organism evidence="12 13">
    <name type="scientific">Butyrivibrio fibrisolvens</name>
    <dbReference type="NCBI Taxonomy" id="831"/>
    <lineage>
        <taxon>Bacteria</taxon>
        <taxon>Bacillati</taxon>
        <taxon>Bacillota</taxon>
        <taxon>Clostridia</taxon>
        <taxon>Lachnospirales</taxon>
        <taxon>Lachnospiraceae</taxon>
        <taxon>Butyrivibrio</taxon>
    </lineage>
</organism>
<keyword evidence="7" id="KW-0315">Glutamine amidotransferase</keyword>
<reference evidence="12 13" key="1">
    <citation type="submission" date="2016-10" db="EMBL/GenBank/DDBJ databases">
        <authorList>
            <person name="de Groot N.N."/>
        </authorList>
    </citation>
    <scope>NUCLEOTIDE SEQUENCE [LARGE SCALE GENOMIC DNA]</scope>
    <source>
        <strain evidence="12 13">AR40</strain>
    </source>
</reference>
<comment type="catalytic activity">
    <reaction evidence="8">
        <text>5-phospho-beta-D-ribosylamine + L-glutamate + diphosphate = 5-phospho-alpha-D-ribose 1-diphosphate + L-glutamine + H2O</text>
        <dbReference type="Rhea" id="RHEA:14905"/>
        <dbReference type="ChEBI" id="CHEBI:15377"/>
        <dbReference type="ChEBI" id="CHEBI:29985"/>
        <dbReference type="ChEBI" id="CHEBI:33019"/>
        <dbReference type="ChEBI" id="CHEBI:58017"/>
        <dbReference type="ChEBI" id="CHEBI:58359"/>
        <dbReference type="ChEBI" id="CHEBI:58681"/>
        <dbReference type="EC" id="2.4.2.14"/>
    </reaction>
</comment>
<dbReference type="eggNOG" id="COG0034">
    <property type="taxonomic scope" value="Bacteria"/>
</dbReference>
<evidence type="ECO:0000256" key="8">
    <source>
        <dbReference type="PIRNR" id="PIRNR000485"/>
    </source>
</evidence>
<dbReference type="Proteomes" id="UP000182584">
    <property type="component" value="Unassembled WGS sequence"/>
</dbReference>
<feature type="binding site" evidence="10">
    <location>
        <position position="287"/>
    </location>
    <ligand>
        <name>[4Fe-4S] cluster</name>
        <dbReference type="ChEBI" id="CHEBI:49883"/>
    </ligand>
</feature>
<dbReference type="SUPFAM" id="SSF53271">
    <property type="entry name" value="PRTase-like"/>
    <property type="match status" value="1"/>
</dbReference>
<dbReference type="InterPro" id="IPR029057">
    <property type="entry name" value="PRTase-like"/>
</dbReference>
<dbReference type="Gene3D" id="3.60.20.10">
    <property type="entry name" value="Glutamine Phosphoribosylpyrophosphate, subunit 1, domain 1"/>
    <property type="match status" value="1"/>
</dbReference>
<dbReference type="UniPathway" id="UPA00074">
    <property type="reaction ID" value="UER00124"/>
</dbReference>
<dbReference type="InterPro" id="IPR029055">
    <property type="entry name" value="Ntn_hydrolases_N"/>
</dbReference>
<keyword evidence="6 8" id="KW-0658">Purine biosynthesis</keyword>
<feature type="binding site" evidence="9">
    <location>
        <position position="401"/>
    </location>
    <ligand>
        <name>Mg(2+)</name>
        <dbReference type="ChEBI" id="CHEBI:18420"/>
    </ligand>
</feature>
<dbReference type="InterPro" id="IPR017932">
    <property type="entry name" value="GATase_2_dom"/>
</dbReference>
<gene>
    <name evidence="12" type="ORF">SAMN04487884_106132</name>
</gene>
<evidence type="ECO:0000256" key="3">
    <source>
        <dbReference type="ARBA" id="ARBA00011941"/>
    </source>
</evidence>
<comment type="similarity">
    <text evidence="2 8">In the C-terminal section; belongs to the purine/pyrimidine phosphoribosyltransferase family.</text>
</comment>
<dbReference type="SUPFAM" id="SSF56235">
    <property type="entry name" value="N-terminal nucleophile aminohydrolases (Ntn hydrolases)"/>
    <property type="match status" value="1"/>
</dbReference>
<evidence type="ECO:0000259" key="11">
    <source>
        <dbReference type="PROSITE" id="PS51278"/>
    </source>
</evidence>
<feature type="binding site" evidence="10">
    <location>
        <position position="522"/>
    </location>
    <ligand>
        <name>[4Fe-4S] cluster</name>
        <dbReference type="ChEBI" id="CHEBI:49883"/>
    </ligand>
</feature>
<evidence type="ECO:0000256" key="9">
    <source>
        <dbReference type="PIRSR" id="PIRSR000485-2"/>
    </source>
</evidence>
<dbReference type="Pfam" id="PF13537">
    <property type="entry name" value="GATase_7"/>
    <property type="match status" value="1"/>
</dbReference>
<name>A0A1H9PSL9_BUTFI</name>
<dbReference type="GO" id="GO:0009113">
    <property type="term" value="P:purine nucleobase biosynthetic process"/>
    <property type="evidence" value="ECO:0007669"/>
    <property type="project" value="InterPro"/>
</dbReference>
<evidence type="ECO:0000256" key="10">
    <source>
        <dbReference type="PIRSR" id="PIRSR000485-3"/>
    </source>
</evidence>
<evidence type="ECO:0000256" key="4">
    <source>
        <dbReference type="ARBA" id="ARBA00022676"/>
    </source>
</evidence>
<dbReference type="CDD" id="cd06223">
    <property type="entry name" value="PRTases_typeI"/>
    <property type="match status" value="1"/>
</dbReference>
<dbReference type="Gene3D" id="3.40.50.2020">
    <property type="match status" value="1"/>
</dbReference>
<feature type="binding site" evidence="9">
    <location>
        <position position="402"/>
    </location>
    <ligand>
        <name>Mg(2+)</name>
        <dbReference type="ChEBI" id="CHEBI:18420"/>
    </ligand>
</feature>
<dbReference type="GO" id="GO:0004044">
    <property type="term" value="F:amidophosphoribosyltransferase activity"/>
    <property type="evidence" value="ECO:0007669"/>
    <property type="project" value="UniProtKB-EC"/>
</dbReference>
<dbReference type="PIRSF" id="PIRSF000485">
    <property type="entry name" value="Amd_phspho_trans"/>
    <property type="match status" value="1"/>
</dbReference>
<comment type="cofactor">
    <cofactor evidence="10">
        <name>[4Fe-4S] cluster</name>
        <dbReference type="ChEBI" id="CHEBI:49883"/>
    </cofactor>
    <text evidence="10">Binds 1 [4Fe-4S] cluster per subunit.</text>
</comment>
<comment type="pathway">
    <text evidence="1 8">Purine metabolism; IMP biosynthesis via de novo pathway; N(1)-(5-phospho-D-ribosyl)glycinamide from 5-phospho-alpha-D-ribose 1-diphosphate: step 1/2.</text>
</comment>
<evidence type="ECO:0000313" key="12">
    <source>
        <dbReference type="EMBL" id="SER51182.1"/>
    </source>
</evidence>
<dbReference type="EMBL" id="FOGJ01000006">
    <property type="protein sequence ID" value="SER51182.1"/>
    <property type="molecule type" value="Genomic_DNA"/>
</dbReference>
<sequence>MDCFYATIQNINFVVINDLFHGIIVVAKSLTERSNYNFKHGNKIPILLQKEACMGGFFGLASHEDAVFDLFYGTDYHSHLGTRRAGLAVYDSEKGFDRAIHNIESSNFRPKFDKDILHMKGNIGIGCISDFEPQPLIVRSHHGTYAITTVGRINNVDELTDKLFENNRSHFLEMSGGDVNPTELVASLINQQETIVDGIRFAQDHIKGSMTLLVMTKDGIYAARDKFGRTPVEIGHKEGAYCACFESFSYLNLGYEPYKELGPGEIVFLTADGVETLSAPRKEMKICTFLWIYYGFPAASYEGLNVEQARYNCGFKLADRDIQRRNVYPDLIAGVPDSGVAHAIGYSNRSGIPYARPFVKYTPTWPRSFMPTIQSRRNLIAKMKLIPIEDLIKDKKLLLIDDSIVRGTQLRETTEYLYDKGAKEVHIRPACPPLVFGCPYISFSRSNSDRELITRRVIEQLEGNPNPSRETLDKYTDPDSEQYAAMLEEIRKQLNFTSLHYHRLDDMIEGIGIESCKLCTYCWNGKG</sequence>
<keyword evidence="5 8" id="KW-0808">Transferase</keyword>